<feature type="region of interest" description="Disordered" evidence="1">
    <location>
        <begin position="96"/>
        <end position="121"/>
    </location>
</feature>
<dbReference type="Proteomes" id="UP001432322">
    <property type="component" value="Unassembled WGS sequence"/>
</dbReference>
<organism evidence="2 3">
    <name type="scientific">Pristionchus fissidentatus</name>
    <dbReference type="NCBI Taxonomy" id="1538716"/>
    <lineage>
        <taxon>Eukaryota</taxon>
        <taxon>Metazoa</taxon>
        <taxon>Ecdysozoa</taxon>
        <taxon>Nematoda</taxon>
        <taxon>Chromadorea</taxon>
        <taxon>Rhabditida</taxon>
        <taxon>Rhabditina</taxon>
        <taxon>Diplogasteromorpha</taxon>
        <taxon>Diplogasteroidea</taxon>
        <taxon>Neodiplogasteridae</taxon>
        <taxon>Pristionchus</taxon>
    </lineage>
</organism>
<evidence type="ECO:0000313" key="3">
    <source>
        <dbReference type="Proteomes" id="UP001432322"/>
    </source>
</evidence>
<proteinExistence type="predicted"/>
<feature type="compositionally biased region" description="Low complexity" evidence="1">
    <location>
        <begin position="96"/>
        <end position="111"/>
    </location>
</feature>
<feature type="non-terminal residue" evidence="2">
    <location>
        <position position="1"/>
    </location>
</feature>
<dbReference type="AlphaFoldDB" id="A0AAV5V8M2"/>
<evidence type="ECO:0008006" key="4">
    <source>
        <dbReference type="Google" id="ProtNLM"/>
    </source>
</evidence>
<gene>
    <name evidence="2" type="ORF">PFISCL1PPCAC_7279</name>
</gene>
<evidence type="ECO:0000256" key="1">
    <source>
        <dbReference type="SAM" id="MobiDB-lite"/>
    </source>
</evidence>
<name>A0AAV5V8M2_9BILA</name>
<reference evidence="2" key="1">
    <citation type="submission" date="2023-10" db="EMBL/GenBank/DDBJ databases">
        <title>Genome assembly of Pristionchus species.</title>
        <authorList>
            <person name="Yoshida K."/>
            <person name="Sommer R.J."/>
        </authorList>
    </citation>
    <scope>NUCLEOTIDE SEQUENCE</scope>
    <source>
        <strain evidence="2">RS5133</strain>
    </source>
</reference>
<protein>
    <recommendedName>
        <fullName evidence="4">Ribosomal protein</fullName>
    </recommendedName>
</protein>
<accession>A0AAV5V8M2</accession>
<dbReference type="EMBL" id="BTSY01000002">
    <property type="protein sequence ID" value="GMT15982.1"/>
    <property type="molecule type" value="Genomic_DNA"/>
</dbReference>
<keyword evidence="3" id="KW-1185">Reference proteome</keyword>
<feature type="non-terminal residue" evidence="2">
    <location>
        <position position="121"/>
    </location>
</feature>
<evidence type="ECO:0000313" key="2">
    <source>
        <dbReference type="EMBL" id="GMT15982.1"/>
    </source>
</evidence>
<sequence length="121" mass="12538">AAAAAAAAAASSLSSRLASSTSGWNSWRIALRGRRTVSPIAPRLLSDGRRGGGPSFSSCSFIRPTRTALSPRGGVFSSPSVLWARILWIWLSSPWVTSSSPSAGSSTRLASAPRPRPAKSS</sequence>
<comment type="caution">
    <text evidence="2">The sequence shown here is derived from an EMBL/GenBank/DDBJ whole genome shotgun (WGS) entry which is preliminary data.</text>
</comment>